<evidence type="ECO:0000313" key="3">
    <source>
        <dbReference type="EMBL" id="JAV95912.1"/>
    </source>
</evidence>
<evidence type="ECO:0008006" key="4">
    <source>
        <dbReference type="Google" id="ProtNLM"/>
    </source>
</evidence>
<feature type="compositionally biased region" description="Basic and acidic residues" evidence="2">
    <location>
        <begin position="153"/>
        <end position="162"/>
    </location>
</feature>
<reference evidence="3" key="1">
    <citation type="journal article" date="2016" name="Sci. Rep.">
        <title>Molecular characterization of firefly nuptial gifts: a multi-omics approach sheds light on postcopulatory sexual selection.</title>
        <authorList>
            <person name="Al-Wathiqui N."/>
            <person name="Fallon T.R."/>
            <person name="South A."/>
            <person name="Weng J.K."/>
            <person name="Lewis S.M."/>
        </authorList>
    </citation>
    <scope>NUCLEOTIDE SEQUENCE</scope>
</reference>
<sequence>MKTSGPNKVVIKIDSQEPQEIAKSSRTNLKVFQEVANKENLISRKRMVKEVKLTTEEKPKQVAHKAVQTGEAVITAEDLTSDNESNVDYWRLLAEKRGESLNDSLQENERLKDKIECLENENKVCKELLEESKHLVAVLQEMLGDDEDEPEHETDNCTNDKS</sequence>
<dbReference type="InterPro" id="IPR022786">
    <property type="entry name" value="Geminin/Multicilin"/>
</dbReference>
<evidence type="ECO:0000256" key="2">
    <source>
        <dbReference type="SAM" id="MobiDB-lite"/>
    </source>
</evidence>
<dbReference type="Gene3D" id="1.20.5.1180">
    <property type="entry name" value="Geminin coiled-coil domain"/>
    <property type="match status" value="1"/>
</dbReference>
<accession>A0A1Y1NDC7</accession>
<dbReference type="AlphaFoldDB" id="A0A1Y1NDC7"/>
<dbReference type="EMBL" id="GEZM01005793">
    <property type="protein sequence ID" value="JAV95912.1"/>
    <property type="molecule type" value="Transcribed_RNA"/>
</dbReference>
<evidence type="ECO:0000256" key="1">
    <source>
        <dbReference type="SAM" id="Coils"/>
    </source>
</evidence>
<feature type="region of interest" description="Disordered" evidence="2">
    <location>
        <begin position="143"/>
        <end position="162"/>
    </location>
</feature>
<proteinExistence type="predicted"/>
<dbReference type="SUPFAM" id="SSF111469">
    <property type="entry name" value="Geminin coiled-coil domain"/>
    <property type="match status" value="1"/>
</dbReference>
<dbReference type="Pfam" id="PF07412">
    <property type="entry name" value="Geminin"/>
    <property type="match status" value="1"/>
</dbReference>
<dbReference type="GO" id="GO:0006275">
    <property type="term" value="P:regulation of DNA replication"/>
    <property type="evidence" value="ECO:0007669"/>
    <property type="project" value="InterPro"/>
</dbReference>
<name>A0A1Y1NDC7_PHOPY</name>
<organism evidence="3">
    <name type="scientific">Photinus pyralis</name>
    <name type="common">Common eastern firefly</name>
    <name type="synonym">Lampyris pyralis</name>
    <dbReference type="NCBI Taxonomy" id="7054"/>
    <lineage>
        <taxon>Eukaryota</taxon>
        <taxon>Metazoa</taxon>
        <taxon>Ecdysozoa</taxon>
        <taxon>Arthropoda</taxon>
        <taxon>Hexapoda</taxon>
        <taxon>Insecta</taxon>
        <taxon>Pterygota</taxon>
        <taxon>Neoptera</taxon>
        <taxon>Endopterygota</taxon>
        <taxon>Coleoptera</taxon>
        <taxon>Polyphaga</taxon>
        <taxon>Elateriformia</taxon>
        <taxon>Elateroidea</taxon>
        <taxon>Lampyridae</taxon>
        <taxon>Lampyrinae</taxon>
        <taxon>Photinus</taxon>
    </lineage>
</organism>
<feature type="coiled-coil region" evidence="1">
    <location>
        <begin position="101"/>
        <end position="135"/>
    </location>
</feature>
<keyword evidence="1" id="KW-0175">Coiled coil</keyword>
<feature type="compositionally biased region" description="Acidic residues" evidence="2">
    <location>
        <begin position="143"/>
        <end position="152"/>
    </location>
</feature>
<protein>
    <recommendedName>
        <fullName evidence="4">Geminin</fullName>
    </recommendedName>
</protein>